<dbReference type="Proteomes" id="UP001301769">
    <property type="component" value="Unassembled WGS sequence"/>
</dbReference>
<accession>A0AAN7B824</accession>
<reference evidence="1" key="2">
    <citation type="submission" date="2023-05" db="EMBL/GenBank/DDBJ databases">
        <authorList>
            <consortium name="Lawrence Berkeley National Laboratory"/>
            <person name="Steindorff A."/>
            <person name="Hensen N."/>
            <person name="Bonometti L."/>
            <person name="Westerberg I."/>
            <person name="Brannstrom I.O."/>
            <person name="Guillou S."/>
            <person name="Cros-Aarteil S."/>
            <person name="Calhoun S."/>
            <person name="Haridas S."/>
            <person name="Kuo A."/>
            <person name="Mondo S."/>
            <person name="Pangilinan J."/>
            <person name="Riley R."/>
            <person name="Labutti K."/>
            <person name="Andreopoulos B."/>
            <person name="Lipzen A."/>
            <person name="Chen C."/>
            <person name="Yanf M."/>
            <person name="Daum C."/>
            <person name="Ng V."/>
            <person name="Clum A."/>
            <person name="Ohm R."/>
            <person name="Martin F."/>
            <person name="Silar P."/>
            <person name="Natvig D."/>
            <person name="Lalanne C."/>
            <person name="Gautier V."/>
            <person name="Ament-Velasquez S.L."/>
            <person name="Kruys A."/>
            <person name="Hutchinson M.I."/>
            <person name="Powell A.J."/>
            <person name="Barry K."/>
            <person name="Miller A.N."/>
            <person name="Grigoriev I.V."/>
            <person name="Debuchy R."/>
            <person name="Gladieux P."/>
            <person name="Thoren M.H."/>
            <person name="Johannesson H."/>
        </authorList>
    </citation>
    <scope>NUCLEOTIDE SEQUENCE</scope>
    <source>
        <strain evidence="1">PSN293</strain>
    </source>
</reference>
<comment type="caution">
    <text evidence="1">The sequence shown here is derived from an EMBL/GenBank/DDBJ whole genome shotgun (WGS) entry which is preliminary data.</text>
</comment>
<organism evidence="1 2">
    <name type="scientific">Rhypophila decipiens</name>
    <dbReference type="NCBI Taxonomy" id="261697"/>
    <lineage>
        <taxon>Eukaryota</taxon>
        <taxon>Fungi</taxon>
        <taxon>Dikarya</taxon>
        <taxon>Ascomycota</taxon>
        <taxon>Pezizomycotina</taxon>
        <taxon>Sordariomycetes</taxon>
        <taxon>Sordariomycetidae</taxon>
        <taxon>Sordariales</taxon>
        <taxon>Naviculisporaceae</taxon>
        <taxon>Rhypophila</taxon>
    </lineage>
</organism>
<name>A0AAN7B824_9PEZI</name>
<dbReference type="AlphaFoldDB" id="A0AAN7B824"/>
<dbReference type="EMBL" id="MU858104">
    <property type="protein sequence ID" value="KAK4213759.1"/>
    <property type="molecule type" value="Genomic_DNA"/>
</dbReference>
<proteinExistence type="predicted"/>
<keyword evidence="2" id="KW-1185">Reference proteome</keyword>
<gene>
    <name evidence="1" type="ORF">QBC37DRAFT_373722</name>
</gene>
<protein>
    <submittedName>
        <fullName evidence="1">Uncharacterized protein</fullName>
    </submittedName>
</protein>
<sequence>MCIRHHIHRMYCDVRPLVAVARQTADGQPTIRKYVNPYHPPHSCHKHEREYVTVHGLLRPDQPDSGYVPVHDLLKSSTNCPFNGCCRLQVIDLPCDCVNEKKNRHWGKGKQEDITQCVHFRNYHQYKYRTNRIKEAKKANHHLLVDTTDKPWDEPDLPYLDSWVLLDFEDVNFFCERAVFSAARSDFLAKGESLLDEFNKAELWQTMINNKTVAEARVAASELSDENKQEIKQGVVKAWNEMRLQQAKLWKMDPVRTEGMLGFSPKDQICPEDQPVASGYFVAPFMPKRPVLNPVRLEMKML</sequence>
<reference evidence="1" key="1">
    <citation type="journal article" date="2023" name="Mol. Phylogenet. Evol.">
        <title>Genome-scale phylogeny and comparative genomics of the fungal order Sordariales.</title>
        <authorList>
            <person name="Hensen N."/>
            <person name="Bonometti L."/>
            <person name="Westerberg I."/>
            <person name="Brannstrom I.O."/>
            <person name="Guillou S."/>
            <person name="Cros-Aarteil S."/>
            <person name="Calhoun S."/>
            <person name="Haridas S."/>
            <person name="Kuo A."/>
            <person name="Mondo S."/>
            <person name="Pangilinan J."/>
            <person name="Riley R."/>
            <person name="LaButti K."/>
            <person name="Andreopoulos B."/>
            <person name="Lipzen A."/>
            <person name="Chen C."/>
            <person name="Yan M."/>
            <person name="Daum C."/>
            <person name="Ng V."/>
            <person name="Clum A."/>
            <person name="Steindorff A."/>
            <person name="Ohm R.A."/>
            <person name="Martin F."/>
            <person name="Silar P."/>
            <person name="Natvig D.O."/>
            <person name="Lalanne C."/>
            <person name="Gautier V."/>
            <person name="Ament-Velasquez S.L."/>
            <person name="Kruys A."/>
            <person name="Hutchinson M.I."/>
            <person name="Powell A.J."/>
            <person name="Barry K."/>
            <person name="Miller A.N."/>
            <person name="Grigoriev I.V."/>
            <person name="Debuchy R."/>
            <person name="Gladieux P."/>
            <person name="Hiltunen Thoren M."/>
            <person name="Johannesson H."/>
        </authorList>
    </citation>
    <scope>NUCLEOTIDE SEQUENCE</scope>
    <source>
        <strain evidence="1">PSN293</strain>
    </source>
</reference>
<evidence type="ECO:0000313" key="1">
    <source>
        <dbReference type="EMBL" id="KAK4213759.1"/>
    </source>
</evidence>
<evidence type="ECO:0000313" key="2">
    <source>
        <dbReference type="Proteomes" id="UP001301769"/>
    </source>
</evidence>